<dbReference type="InterPro" id="IPR033132">
    <property type="entry name" value="GH_1_N_CS"/>
</dbReference>
<reference evidence="10 11" key="1">
    <citation type="submission" date="2023-07" db="EMBL/GenBank/DDBJ databases">
        <title>Sorghum-associated microbial communities from plants grown in Nebraska, USA.</title>
        <authorList>
            <person name="Schachtman D."/>
        </authorList>
    </citation>
    <scope>NUCLEOTIDE SEQUENCE [LARGE SCALE GENOMIC DNA]</scope>
    <source>
        <strain evidence="10 11">BE308</strain>
    </source>
</reference>
<keyword evidence="11" id="KW-1185">Reference proteome</keyword>
<dbReference type="PANTHER" id="PTHR10353">
    <property type="entry name" value="GLYCOSYL HYDROLASE"/>
    <property type="match status" value="1"/>
</dbReference>
<comment type="catalytic activity">
    <reaction evidence="1 9">
        <text>Hydrolysis of terminal, non-reducing beta-D-glucosyl residues with release of beta-D-glucose.</text>
        <dbReference type="EC" id="3.2.1.21"/>
    </reaction>
</comment>
<gene>
    <name evidence="10" type="ORF">J2X15_002312</name>
</gene>
<proteinExistence type="inferred from homology"/>
<sequence>MPFPAHFHFGASTSAYQIEGAVNEDGRKPSIWDEFAHKSGRIKDNSTGDVACDHYHRWREDVDLIRSLGHNAYRFSIAWPRVIPNGRGAVNAKGLDFYDQLVDRLLENGIAPYATLYHWDLPMGLHTQGGWLNRETCHAFADYAAVVAQRLGDRVYGYATFNEPRCSATVGYLEGRHAPGEMDQAKALQVAHHLMLAHGLGMQALRVNTSKARLGVVLDVKPYHAADNSAASRQAAYNAYGVFNRWFMDPMFLGHYPQDIWEGYGAAVPTVQAGDLATICQPIDSLGINYYSRGHVAHSAAKAFPHAAEVRCATSSFSDMGWEIWPDGLREMLVRIHQDYRVPDIYIAENGAAMDDVLEDGQVHDPVRRNYLESHIAAVAQARDSGVPVSAYLAWSLLDNYEWGHGYTRRFGICYVDYPTQQRIPKDSALWLRDFIASQGAQPYTR</sequence>
<keyword evidence="7 9" id="KW-0326">Glycosidase</keyword>
<dbReference type="RefSeq" id="WP_310342860.1">
    <property type="nucleotide sequence ID" value="NZ_JAVDXO010000004.1"/>
</dbReference>
<keyword evidence="5" id="KW-0136">Cellulose degradation</keyword>
<evidence type="ECO:0000256" key="3">
    <source>
        <dbReference type="ARBA" id="ARBA00012744"/>
    </source>
</evidence>
<evidence type="ECO:0000313" key="11">
    <source>
        <dbReference type="Proteomes" id="UP001268089"/>
    </source>
</evidence>
<evidence type="ECO:0000256" key="7">
    <source>
        <dbReference type="ARBA" id="ARBA00023295"/>
    </source>
</evidence>
<keyword evidence="4 9" id="KW-0378">Hydrolase</keyword>
<evidence type="ECO:0000256" key="9">
    <source>
        <dbReference type="RuleBase" id="RU361175"/>
    </source>
</evidence>
<comment type="similarity">
    <text evidence="2 9">Belongs to the glycosyl hydrolase 1 family.</text>
</comment>
<organism evidence="10 11">
    <name type="scientific">Rhodoferax saidenbachensis</name>
    <dbReference type="NCBI Taxonomy" id="1484693"/>
    <lineage>
        <taxon>Bacteria</taxon>
        <taxon>Pseudomonadati</taxon>
        <taxon>Pseudomonadota</taxon>
        <taxon>Betaproteobacteria</taxon>
        <taxon>Burkholderiales</taxon>
        <taxon>Comamonadaceae</taxon>
        <taxon>Rhodoferax</taxon>
    </lineage>
</organism>
<dbReference type="Pfam" id="PF00232">
    <property type="entry name" value="Glyco_hydro_1"/>
    <property type="match status" value="1"/>
</dbReference>
<dbReference type="EMBL" id="JAVDXO010000004">
    <property type="protein sequence ID" value="MDR7307026.1"/>
    <property type="molecule type" value="Genomic_DNA"/>
</dbReference>
<evidence type="ECO:0000256" key="1">
    <source>
        <dbReference type="ARBA" id="ARBA00000448"/>
    </source>
</evidence>
<keyword evidence="8" id="KW-0624">Polysaccharide degradation</keyword>
<dbReference type="NCBIfam" id="TIGR03356">
    <property type="entry name" value="BGL"/>
    <property type="match status" value="1"/>
</dbReference>
<dbReference type="InterPro" id="IPR017853">
    <property type="entry name" value="GH"/>
</dbReference>
<evidence type="ECO:0000256" key="4">
    <source>
        <dbReference type="ARBA" id="ARBA00022801"/>
    </source>
</evidence>
<keyword evidence="6" id="KW-0119">Carbohydrate metabolism</keyword>
<dbReference type="SUPFAM" id="SSF51445">
    <property type="entry name" value="(Trans)glycosidases"/>
    <property type="match status" value="1"/>
</dbReference>
<evidence type="ECO:0000256" key="6">
    <source>
        <dbReference type="ARBA" id="ARBA00023277"/>
    </source>
</evidence>
<dbReference type="PANTHER" id="PTHR10353:SF36">
    <property type="entry name" value="LP05116P"/>
    <property type="match status" value="1"/>
</dbReference>
<evidence type="ECO:0000256" key="2">
    <source>
        <dbReference type="ARBA" id="ARBA00010838"/>
    </source>
</evidence>
<dbReference type="GO" id="GO:0008422">
    <property type="term" value="F:beta-glucosidase activity"/>
    <property type="evidence" value="ECO:0007669"/>
    <property type="project" value="UniProtKB-EC"/>
</dbReference>
<dbReference type="InterPro" id="IPR001360">
    <property type="entry name" value="Glyco_hydro_1"/>
</dbReference>
<dbReference type="Proteomes" id="UP001268089">
    <property type="component" value="Unassembled WGS sequence"/>
</dbReference>
<comment type="caution">
    <text evidence="10">The sequence shown here is derived from an EMBL/GenBank/DDBJ whole genome shotgun (WGS) entry which is preliminary data.</text>
</comment>
<evidence type="ECO:0000256" key="8">
    <source>
        <dbReference type="ARBA" id="ARBA00023326"/>
    </source>
</evidence>
<accession>A0ABU1ZN97</accession>
<dbReference type="PROSITE" id="PS00653">
    <property type="entry name" value="GLYCOSYL_HYDROL_F1_2"/>
    <property type="match status" value="1"/>
</dbReference>
<protein>
    <recommendedName>
        <fullName evidence="3 9">Beta-glucosidase</fullName>
        <ecNumber evidence="3 9">3.2.1.21</ecNumber>
    </recommendedName>
</protein>
<dbReference type="PRINTS" id="PR00131">
    <property type="entry name" value="GLHYDRLASE1"/>
</dbReference>
<name>A0ABU1ZN97_9BURK</name>
<dbReference type="Gene3D" id="3.20.20.80">
    <property type="entry name" value="Glycosidases"/>
    <property type="match status" value="1"/>
</dbReference>
<dbReference type="EC" id="3.2.1.21" evidence="3 9"/>
<evidence type="ECO:0000256" key="5">
    <source>
        <dbReference type="ARBA" id="ARBA00023001"/>
    </source>
</evidence>
<evidence type="ECO:0000313" key="10">
    <source>
        <dbReference type="EMBL" id="MDR7307026.1"/>
    </source>
</evidence>
<dbReference type="InterPro" id="IPR017736">
    <property type="entry name" value="Glyco_hydro_1_beta-glucosidase"/>
</dbReference>